<dbReference type="Gene3D" id="1.10.287.130">
    <property type="match status" value="1"/>
</dbReference>
<evidence type="ECO:0000256" key="10">
    <source>
        <dbReference type="ARBA" id="ARBA00022840"/>
    </source>
</evidence>
<evidence type="ECO:0000256" key="13">
    <source>
        <dbReference type="ARBA" id="ARBA00023136"/>
    </source>
</evidence>
<keyword evidence="6" id="KW-0808">Transferase</keyword>
<dbReference type="CDD" id="cd00075">
    <property type="entry name" value="HATPase"/>
    <property type="match status" value="1"/>
</dbReference>
<keyword evidence="9 17" id="KW-0418">Kinase</keyword>
<dbReference type="PRINTS" id="PR00344">
    <property type="entry name" value="BCTRLSENSOR"/>
</dbReference>
<dbReference type="PROSITE" id="PS50109">
    <property type="entry name" value="HIS_KIN"/>
    <property type="match status" value="1"/>
</dbReference>
<dbReference type="Gene3D" id="6.10.340.10">
    <property type="match status" value="1"/>
</dbReference>
<gene>
    <name evidence="17" type="ORF">KL86CLO1_11468</name>
</gene>
<dbReference type="InterPro" id="IPR036890">
    <property type="entry name" value="HATPase_C_sf"/>
</dbReference>
<sequence length="466" mass="51960">MMEMEPKKIHKRHVKPRIFLMLLLLLAVVFSSVFVAFNLFVSNYIRSNVETQLDDLVKDFGIPNDAPPDKPKQDGIDLPDLTGQRKNKIGARGEVIILDSGYSIKSYNEFSINEDLDELTQIASYLKEKNVPLEDARYVFVDTDQGEYYISSVEDTKQPGSYFVFYVSVAGLNHLVDTINLAMAVLVAAAMLICFFVANVVASSITKPVKTLSSFAEEIGKGNFQRKALSFQDVEFDELGEVMNQSAEKLDAYDKDQKAFFQNVSHELRTPLQSIRCYAEGVEYGLMDPKKSGATIISETDRLSELVEDLLYISRVDSLTGRVELRENDLRETLALCAESLRPVAGKTGLAIKFEFDDNPVLLSYNEKHMYRAFSNLIANALRYAETTITLRCGRDGDQVAASVIDDGPGVSAEDLPHIFERFYKGRDGKHGIGLAIVKSVVELHGGTITANCDKGTCFTMRFPAN</sequence>
<evidence type="ECO:0000256" key="1">
    <source>
        <dbReference type="ARBA" id="ARBA00000085"/>
    </source>
</evidence>
<dbReference type="InterPro" id="IPR003661">
    <property type="entry name" value="HisK_dim/P_dom"/>
</dbReference>
<dbReference type="InterPro" id="IPR005467">
    <property type="entry name" value="His_kinase_dom"/>
</dbReference>
<dbReference type="EMBL" id="FLUN01000001">
    <property type="protein sequence ID" value="SBW01345.1"/>
    <property type="molecule type" value="Genomic_DNA"/>
</dbReference>
<dbReference type="InterPro" id="IPR003594">
    <property type="entry name" value="HATPase_dom"/>
</dbReference>
<dbReference type="GO" id="GO:0000155">
    <property type="term" value="F:phosphorelay sensor kinase activity"/>
    <property type="evidence" value="ECO:0007669"/>
    <property type="project" value="InterPro"/>
</dbReference>
<evidence type="ECO:0000313" key="17">
    <source>
        <dbReference type="EMBL" id="SBW01345.1"/>
    </source>
</evidence>
<organism evidence="17">
    <name type="scientific">uncultured Eubacteriales bacterium</name>
    <dbReference type="NCBI Taxonomy" id="172733"/>
    <lineage>
        <taxon>Bacteria</taxon>
        <taxon>Bacillati</taxon>
        <taxon>Bacillota</taxon>
        <taxon>Clostridia</taxon>
        <taxon>Eubacteriales</taxon>
        <taxon>environmental samples</taxon>
    </lineage>
</organism>
<accession>A0A212JPT7</accession>
<dbReference type="InterPro" id="IPR004358">
    <property type="entry name" value="Sig_transdc_His_kin-like_C"/>
</dbReference>
<dbReference type="AlphaFoldDB" id="A0A212JPT7"/>
<dbReference type="Gene3D" id="3.30.565.10">
    <property type="entry name" value="Histidine kinase-like ATPase, C-terminal domain"/>
    <property type="match status" value="1"/>
</dbReference>
<proteinExistence type="predicted"/>
<evidence type="ECO:0000259" key="16">
    <source>
        <dbReference type="PROSITE" id="PS50885"/>
    </source>
</evidence>
<dbReference type="Pfam" id="PF00512">
    <property type="entry name" value="HisKA"/>
    <property type="match status" value="1"/>
</dbReference>
<keyword evidence="5" id="KW-0597">Phosphoprotein</keyword>
<dbReference type="InterPro" id="IPR036097">
    <property type="entry name" value="HisK_dim/P_sf"/>
</dbReference>
<dbReference type="CDD" id="cd06225">
    <property type="entry name" value="HAMP"/>
    <property type="match status" value="1"/>
</dbReference>
<keyword evidence="13 14" id="KW-0472">Membrane</keyword>
<name>A0A212JPT7_9FIRM</name>
<dbReference type="InterPro" id="IPR050398">
    <property type="entry name" value="HssS/ArlS-like"/>
</dbReference>
<reference evidence="17" key="1">
    <citation type="submission" date="2016-04" db="EMBL/GenBank/DDBJ databases">
        <authorList>
            <person name="Evans L.H."/>
            <person name="Alamgir A."/>
            <person name="Owens N."/>
            <person name="Weber N.D."/>
            <person name="Virtaneva K."/>
            <person name="Barbian K."/>
            <person name="Babar A."/>
            <person name="Rosenke K."/>
        </authorList>
    </citation>
    <scope>NUCLEOTIDE SEQUENCE</scope>
    <source>
        <strain evidence="17">86</strain>
    </source>
</reference>
<dbReference type="SMART" id="SM00387">
    <property type="entry name" value="HATPase_c"/>
    <property type="match status" value="1"/>
</dbReference>
<keyword evidence="10" id="KW-0067">ATP-binding</keyword>
<keyword evidence="4" id="KW-1003">Cell membrane</keyword>
<evidence type="ECO:0000256" key="4">
    <source>
        <dbReference type="ARBA" id="ARBA00022475"/>
    </source>
</evidence>
<dbReference type="PANTHER" id="PTHR45528">
    <property type="entry name" value="SENSOR HISTIDINE KINASE CPXA"/>
    <property type="match status" value="1"/>
</dbReference>
<evidence type="ECO:0000256" key="9">
    <source>
        <dbReference type="ARBA" id="ARBA00022777"/>
    </source>
</evidence>
<dbReference type="GO" id="GO:0005524">
    <property type="term" value="F:ATP binding"/>
    <property type="evidence" value="ECO:0007669"/>
    <property type="project" value="UniProtKB-KW"/>
</dbReference>
<evidence type="ECO:0000256" key="12">
    <source>
        <dbReference type="ARBA" id="ARBA00023012"/>
    </source>
</evidence>
<dbReference type="GO" id="GO:0005886">
    <property type="term" value="C:plasma membrane"/>
    <property type="evidence" value="ECO:0007669"/>
    <property type="project" value="UniProtKB-SubCell"/>
</dbReference>
<keyword evidence="12" id="KW-0902">Two-component regulatory system</keyword>
<feature type="transmembrane region" description="Helical" evidence="14">
    <location>
        <begin position="181"/>
        <end position="202"/>
    </location>
</feature>
<keyword evidence="8" id="KW-0547">Nucleotide-binding</keyword>
<evidence type="ECO:0000256" key="8">
    <source>
        <dbReference type="ARBA" id="ARBA00022741"/>
    </source>
</evidence>
<feature type="domain" description="HAMP" evidence="16">
    <location>
        <begin position="203"/>
        <end position="255"/>
    </location>
</feature>
<dbReference type="InterPro" id="IPR003660">
    <property type="entry name" value="HAMP_dom"/>
</dbReference>
<protein>
    <recommendedName>
        <fullName evidence="3">histidine kinase</fullName>
        <ecNumber evidence="3">2.7.13.3</ecNumber>
    </recommendedName>
</protein>
<dbReference type="SMART" id="SM00388">
    <property type="entry name" value="HisKA"/>
    <property type="match status" value="1"/>
</dbReference>
<keyword evidence="11 14" id="KW-1133">Transmembrane helix</keyword>
<evidence type="ECO:0000259" key="15">
    <source>
        <dbReference type="PROSITE" id="PS50109"/>
    </source>
</evidence>
<dbReference type="PROSITE" id="PS50885">
    <property type="entry name" value="HAMP"/>
    <property type="match status" value="1"/>
</dbReference>
<evidence type="ECO:0000256" key="6">
    <source>
        <dbReference type="ARBA" id="ARBA00022679"/>
    </source>
</evidence>
<dbReference type="Pfam" id="PF02518">
    <property type="entry name" value="HATPase_c"/>
    <property type="match status" value="1"/>
</dbReference>
<dbReference type="CDD" id="cd00082">
    <property type="entry name" value="HisKA"/>
    <property type="match status" value="1"/>
</dbReference>
<comment type="subcellular location">
    <subcellularLocation>
        <location evidence="2">Cell membrane</location>
        <topology evidence="2">Multi-pass membrane protein</topology>
    </subcellularLocation>
</comment>
<evidence type="ECO:0000256" key="2">
    <source>
        <dbReference type="ARBA" id="ARBA00004651"/>
    </source>
</evidence>
<dbReference type="SUPFAM" id="SSF55874">
    <property type="entry name" value="ATPase domain of HSP90 chaperone/DNA topoisomerase II/histidine kinase"/>
    <property type="match status" value="1"/>
</dbReference>
<keyword evidence="7 14" id="KW-0812">Transmembrane</keyword>
<dbReference type="EC" id="2.7.13.3" evidence="3"/>
<feature type="domain" description="Histidine kinase" evidence="15">
    <location>
        <begin position="263"/>
        <end position="466"/>
    </location>
</feature>
<dbReference type="SUPFAM" id="SSF47384">
    <property type="entry name" value="Homodimeric domain of signal transducing histidine kinase"/>
    <property type="match status" value="1"/>
</dbReference>
<comment type="catalytic activity">
    <reaction evidence="1">
        <text>ATP + protein L-histidine = ADP + protein N-phospho-L-histidine.</text>
        <dbReference type="EC" id="2.7.13.3"/>
    </reaction>
</comment>
<evidence type="ECO:0000256" key="3">
    <source>
        <dbReference type="ARBA" id="ARBA00012438"/>
    </source>
</evidence>
<evidence type="ECO:0000256" key="11">
    <source>
        <dbReference type="ARBA" id="ARBA00022989"/>
    </source>
</evidence>
<evidence type="ECO:0000256" key="7">
    <source>
        <dbReference type="ARBA" id="ARBA00022692"/>
    </source>
</evidence>
<evidence type="ECO:0000256" key="5">
    <source>
        <dbReference type="ARBA" id="ARBA00022553"/>
    </source>
</evidence>
<evidence type="ECO:0000256" key="14">
    <source>
        <dbReference type="SAM" id="Phobius"/>
    </source>
</evidence>
<dbReference type="PANTHER" id="PTHR45528:SF1">
    <property type="entry name" value="SENSOR HISTIDINE KINASE CPXA"/>
    <property type="match status" value="1"/>
</dbReference>